<dbReference type="AlphaFoldDB" id="A0A8J6DH75"/>
<dbReference type="EMBL" id="JAGFMF010012033">
    <property type="protein sequence ID" value="KAG8508359.1"/>
    <property type="molecule type" value="Genomic_DNA"/>
</dbReference>
<dbReference type="GO" id="GO:0005634">
    <property type="term" value="C:nucleus"/>
    <property type="evidence" value="ECO:0007669"/>
    <property type="project" value="TreeGrafter"/>
</dbReference>
<dbReference type="Proteomes" id="UP000700334">
    <property type="component" value="Unassembled WGS sequence"/>
</dbReference>
<feature type="compositionally biased region" description="Basic and acidic residues" evidence="1">
    <location>
        <begin position="116"/>
        <end position="131"/>
    </location>
</feature>
<feature type="compositionally biased region" description="Low complexity" evidence="1">
    <location>
        <begin position="172"/>
        <end position="183"/>
    </location>
</feature>
<dbReference type="PANTHER" id="PTHR22437">
    <property type="entry name" value="WINGED HELIX DOMAIN-CONTAINING PROTEIN"/>
    <property type="match status" value="1"/>
</dbReference>
<sequence length="195" mass="21088">MEKFLQIAPHSLAIVLGPAEGTAGESSGAVQPAPPAQPRQLARHHIGYEIFADFKAENMQHFWNKKVTAAVAETFFLGWIDEQVLLIQGKEEHLEALREGWTRRALRPPSGFHIRCLGESRRGGPSRREPSRPVQGEQAPPPRAPGTSAPAREGAWAWGLPGPGSPDAQLSRRPAGASPAARAVRPEGRGRGLAR</sequence>
<dbReference type="InterPro" id="IPR040126">
    <property type="entry name" value="STOX1/2"/>
</dbReference>
<organism evidence="2 3">
    <name type="scientific">Galemys pyrenaicus</name>
    <name type="common">Iberian desman</name>
    <name type="synonym">Pyrenean desman</name>
    <dbReference type="NCBI Taxonomy" id="202257"/>
    <lineage>
        <taxon>Eukaryota</taxon>
        <taxon>Metazoa</taxon>
        <taxon>Chordata</taxon>
        <taxon>Craniata</taxon>
        <taxon>Vertebrata</taxon>
        <taxon>Euteleostomi</taxon>
        <taxon>Mammalia</taxon>
        <taxon>Eutheria</taxon>
        <taxon>Laurasiatheria</taxon>
        <taxon>Eulipotyphla</taxon>
        <taxon>Talpidae</taxon>
        <taxon>Galemys</taxon>
    </lineage>
</organism>
<accession>A0A8J6DH75</accession>
<protein>
    <submittedName>
        <fullName evidence="2">Storkhead-box protein 1</fullName>
    </submittedName>
</protein>
<reference evidence="2" key="1">
    <citation type="journal article" date="2021" name="Evol. Appl.">
        <title>The genome of the Pyrenean desman and the effects of bottlenecks and inbreeding on the genomic landscape of an endangered species.</title>
        <authorList>
            <person name="Escoda L."/>
            <person name="Castresana J."/>
        </authorList>
    </citation>
    <scope>NUCLEOTIDE SEQUENCE</scope>
    <source>
        <strain evidence="2">IBE-C5619</strain>
    </source>
</reference>
<feature type="region of interest" description="Disordered" evidence="1">
    <location>
        <begin position="112"/>
        <end position="195"/>
    </location>
</feature>
<dbReference type="GO" id="GO:0000977">
    <property type="term" value="F:RNA polymerase II transcription regulatory region sequence-specific DNA binding"/>
    <property type="evidence" value="ECO:0007669"/>
    <property type="project" value="TreeGrafter"/>
</dbReference>
<gene>
    <name evidence="2" type="ORF">J0S82_014776</name>
</gene>
<keyword evidence="3" id="KW-1185">Reference proteome</keyword>
<evidence type="ECO:0000256" key="1">
    <source>
        <dbReference type="SAM" id="MobiDB-lite"/>
    </source>
</evidence>
<evidence type="ECO:0000313" key="3">
    <source>
        <dbReference type="Proteomes" id="UP000700334"/>
    </source>
</evidence>
<dbReference type="GO" id="GO:0006357">
    <property type="term" value="P:regulation of transcription by RNA polymerase II"/>
    <property type="evidence" value="ECO:0007669"/>
    <property type="project" value="InterPro"/>
</dbReference>
<proteinExistence type="predicted"/>
<evidence type="ECO:0000313" key="2">
    <source>
        <dbReference type="EMBL" id="KAG8508359.1"/>
    </source>
</evidence>
<dbReference type="OrthoDB" id="10020110at2759"/>
<name>A0A8J6DH75_GALPY</name>
<dbReference type="GO" id="GO:0005737">
    <property type="term" value="C:cytoplasm"/>
    <property type="evidence" value="ECO:0007669"/>
    <property type="project" value="TreeGrafter"/>
</dbReference>
<dbReference type="PANTHER" id="PTHR22437:SF2">
    <property type="entry name" value="STORKHEAD-BOX PROTEIN 2"/>
    <property type="match status" value="1"/>
</dbReference>
<comment type="caution">
    <text evidence="2">The sequence shown here is derived from an EMBL/GenBank/DDBJ whole genome shotgun (WGS) entry which is preliminary data.</text>
</comment>
<feature type="compositionally biased region" description="Basic and acidic residues" evidence="1">
    <location>
        <begin position="184"/>
        <end position="195"/>
    </location>
</feature>